<evidence type="ECO:0000313" key="1">
    <source>
        <dbReference type="EMBL" id="KAF2843065.1"/>
    </source>
</evidence>
<dbReference type="Proteomes" id="UP000799429">
    <property type="component" value="Unassembled WGS sequence"/>
</dbReference>
<proteinExistence type="predicted"/>
<organism evidence="1 2">
    <name type="scientific">Patellaria atrata CBS 101060</name>
    <dbReference type="NCBI Taxonomy" id="1346257"/>
    <lineage>
        <taxon>Eukaryota</taxon>
        <taxon>Fungi</taxon>
        <taxon>Dikarya</taxon>
        <taxon>Ascomycota</taxon>
        <taxon>Pezizomycotina</taxon>
        <taxon>Dothideomycetes</taxon>
        <taxon>Dothideomycetes incertae sedis</taxon>
        <taxon>Patellariales</taxon>
        <taxon>Patellariaceae</taxon>
        <taxon>Patellaria</taxon>
    </lineage>
</organism>
<keyword evidence="2" id="KW-1185">Reference proteome</keyword>
<evidence type="ECO:0000313" key="2">
    <source>
        <dbReference type="Proteomes" id="UP000799429"/>
    </source>
</evidence>
<comment type="caution">
    <text evidence="1">The sequence shown here is derived from an EMBL/GenBank/DDBJ whole genome shotgun (WGS) entry which is preliminary data.</text>
</comment>
<name>A0A9P4SJP4_9PEZI</name>
<dbReference type="EMBL" id="MU006089">
    <property type="protein sequence ID" value="KAF2843065.1"/>
    <property type="molecule type" value="Genomic_DNA"/>
</dbReference>
<dbReference type="AlphaFoldDB" id="A0A9P4SJP4"/>
<accession>A0A9P4SJP4</accession>
<reference evidence="1" key="1">
    <citation type="journal article" date="2020" name="Stud. Mycol.">
        <title>101 Dothideomycetes genomes: a test case for predicting lifestyles and emergence of pathogens.</title>
        <authorList>
            <person name="Haridas S."/>
            <person name="Albert R."/>
            <person name="Binder M."/>
            <person name="Bloem J."/>
            <person name="Labutti K."/>
            <person name="Salamov A."/>
            <person name="Andreopoulos B."/>
            <person name="Baker S."/>
            <person name="Barry K."/>
            <person name="Bills G."/>
            <person name="Bluhm B."/>
            <person name="Cannon C."/>
            <person name="Castanera R."/>
            <person name="Culley D."/>
            <person name="Daum C."/>
            <person name="Ezra D."/>
            <person name="Gonzalez J."/>
            <person name="Henrissat B."/>
            <person name="Kuo A."/>
            <person name="Liang C."/>
            <person name="Lipzen A."/>
            <person name="Lutzoni F."/>
            <person name="Magnuson J."/>
            <person name="Mondo S."/>
            <person name="Nolan M."/>
            <person name="Ohm R."/>
            <person name="Pangilinan J."/>
            <person name="Park H.-J."/>
            <person name="Ramirez L."/>
            <person name="Alfaro M."/>
            <person name="Sun H."/>
            <person name="Tritt A."/>
            <person name="Yoshinaga Y."/>
            <person name="Zwiers L.-H."/>
            <person name="Turgeon B."/>
            <person name="Goodwin S."/>
            <person name="Spatafora J."/>
            <person name="Crous P."/>
            <person name="Grigoriev I."/>
        </authorList>
    </citation>
    <scope>NUCLEOTIDE SEQUENCE</scope>
    <source>
        <strain evidence="1">CBS 101060</strain>
    </source>
</reference>
<protein>
    <submittedName>
        <fullName evidence="1">Uncharacterized protein</fullName>
    </submittedName>
</protein>
<sequence>MLRSIVSHLSRVYGPIHLSQPDRNATVKYIPLHKGPVITSPVNFSNSYPSPPSHQVSFLKSLASSVCSFSEFRKFLYIGLYSTTCQLDFCIFAILDRPSPHFQLRYRSLSCQYSPVCSRRDSSRRYTTLVR</sequence>
<gene>
    <name evidence="1" type="ORF">M501DRAFT_54397</name>
</gene>